<dbReference type="AlphaFoldDB" id="A0A844ZXL7"/>
<feature type="domain" description="PD-(D/E)XK nuclease-like" evidence="1">
    <location>
        <begin position="29"/>
        <end position="318"/>
    </location>
</feature>
<comment type="caution">
    <text evidence="2">The sequence shown here is derived from an EMBL/GenBank/DDBJ whole genome shotgun (WGS) entry which is preliminary data.</text>
</comment>
<organism evidence="2 3">
    <name type="scientific">Pontixanthobacter aquaemixtae</name>
    <dbReference type="NCBI Taxonomy" id="1958940"/>
    <lineage>
        <taxon>Bacteria</taxon>
        <taxon>Pseudomonadati</taxon>
        <taxon>Pseudomonadota</taxon>
        <taxon>Alphaproteobacteria</taxon>
        <taxon>Sphingomonadales</taxon>
        <taxon>Erythrobacteraceae</taxon>
        <taxon>Pontixanthobacter</taxon>
    </lineage>
</organism>
<name>A0A844ZXL7_9SPHN</name>
<evidence type="ECO:0000313" key="2">
    <source>
        <dbReference type="EMBL" id="MXO91497.1"/>
    </source>
</evidence>
<dbReference type="Proteomes" id="UP000442714">
    <property type="component" value="Unassembled WGS sequence"/>
</dbReference>
<gene>
    <name evidence="2" type="ORF">GRI41_11730</name>
</gene>
<keyword evidence="3" id="KW-1185">Reference proteome</keyword>
<evidence type="ECO:0000313" key="3">
    <source>
        <dbReference type="Proteomes" id="UP000442714"/>
    </source>
</evidence>
<proteinExistence type="predicted"/>
<dbReference type="OrthoDB" id="1092934at2"/>
<dbReference type="RefSeq" id="WP_160605168.1">
    <property type="nucleotide sequence ID" value="NZ_WTYX01000002.1"/>
</dbReference>
<reference evidence="2 3" key="1">
    <citation type="submission" date="2019-12" db="EMBL/GenBank/DDBJ databases">
        <title>Genomic-based taxomic classification of the family Erythrobacteraceae.</title>
        <authorList>
            <person name="Xu L."/>
        </authorList>
    </citation>
    <scope>NUCLEOTIDE SEQUENCE [LARGE SCALE GENOMIC DNA]</scope>
    <source>
        <strain evidence="2 3">KCTC 52763</strain>
    </source>
</reference>
<sequence>MLTSLRQPVRQLPLVPADLLKSHDVYEKFDTRFRACARLLQSLWREAQELPCGQKRSTKGRSKRLGSRLAAKAAIAGRNFLTPAIAALADVEIAYQERGALIDRDRLSSNLLSSMPLAFNLAGPWRLDPQLAAKILCKLFPSVKIKRVLHVWFEHSPNRLDPNLTGDRSALDIAVVFERPDGKRGLIGFEIKYSEDSHDGSNREPQSPFDELAKSSDLYKEPDHSALRVRPMQQLFREHLLCYAALRQELYAETHFALVAPCQNHRIERLQTLYSAFLKNAESGIVPFRYLELETIIAAFAEVGEEDYATLLFERYCDWQRLDNLIEGSITRSVRDWSVRSAPNRPDLSLVASAA</sequence>
<dbReference type="Pfam" id="PF20796">
    <property type="entry name" value="PDDEXK_13"/>
    <property type="match status" value="1"/>
</dbReference>
<dbReference type="EMBL" id="WTYX01000002">
    <property type="protein sequence ID" value="MXO91497.1"/>
    <property type="molecule type" value="Genomic_DNA"/>
</dbReference>
<protein>
    <recommendedName>
        <fullName evidence="1">PD-(D/E)XK nuclease-like domain-containing protein</fullName>
    </recommendedName>
</protein>
<accession>A0A844ZXL7</accession>
<dbReference type="InterPro" id="IPR048822">
    <property type="entry name" value="PDDEXK_13"/>
</dbReference>
<evidence type="ECO:0000259" key="1">
    <source>
        <dbReference type="Pfam" id="PF20796"/>
    </source>
</evidence>